<evidence type="ECO:0000313" key="12">
    <source>
        <dbReference type="Proteomes" id="UP000001745"/>
    </source>
</evidence>
<dbReference type="SUPFAM" id="SSF57850">
    <property type="entry name" value="RING/U-box"/>
    <property type="match status" value="1"/>
</dbReference>
<feature type="region of interest" description="Disordered" evidence="9">
    <location>
        <begin position="1"/>
        <end position="39"/>
    </location>
</feature>
<dbReference type="InterPro" id="IPR002867">
    <property type="entry name" value="IBR_dom"/>
</dbReference>
<dbReference type="InterPro" id="IPR047546">
    <property type="entry name" value="Rcat_RBR_RNF216"/>
</dbReference>
<evidence type="ECO:0000256" key="3">
    <source>
        <dbReference type="ARBA" id="ARBA00022723"/>
    </source>
</evidence>
<feature type="coiled-coil region" evidence="8">
    <location>
        <begin position="372"/>
        <end position="407"/>
    </location>
</feature>
<feature type="compositionally biased region" description="Low complexity" evidence="9">
    <location>
        <begin position="173"/>
        <end position="186"/>
    </location>
</feature>
<dbReference type="OMA" id="QHESHIP"/>
<feature type="compositionally biased region" description="Basic and acidic residues" evidence="9">
    <location>
        <begin position="854"/>
        <end position="873"/>
    </location>
</feature>
<dbReference type="PhylomeDB" id="B8MBP0"/>
<accession>B8MBP0</accession>
<dbReference type="Pfam" id="PF26200">
    <property type="entry name" value="Rcat_RNF216"/>
    <property type="match status" value="1"/>
</dbReference>
<dbReference type="RefSeq" id="XP_002482165.1">
    <property type="nucleotide sequence ID" value="XM_002482120.1"/>
</dbReference>
<evidence type="ECO:0000256" key="9">
    <source>
        <dbReference type="SAM" id="MobiDB-lite"/>
    </source>
</evidence>
<protein>
    <submittedName>
        <fullName evidence="11">RING finger protein, putative</fullName>
    </submittedName>
</protein>
<organism evidence="11 12">
    <name type="scientific">Talaromyces stipitatus (strain ATCC 10500 / CBS 375.48 / QM 6759 / NRRL 1006)</name>
    <name type="common">Penicillium stipitatum</name>
    <dbReference type="NCBI Taxonomy" id="441959"/>
    <lineage>
        <taxon>Eukaryota</taxon>
        <taxon>Fungi</taxon>
        <taxon>Dikarya</taxon>
        <taxon>Ascomycota</taxon>
        <taxon>Pezizomycotina</taxon>
        <taxon>Eurotiomycetes</taxon>
        <taxon>Eurotiomycetidae</taxon>
        <taxon>Eurotiales</taxon>
        <taxon>Trichocomaceae</taxon>
        <taxon>Talaromyces</taxon>
        <taxon>Talaromyces sect. Talaromyces</taxon>
    </lineage>
</organism>
<keyword evidence="3" id="KW-0479">Metal-binding</keyword>
<dbReference type="GO" id="GO:0016740">
    <property type="term" value="F:transferase activity"/>
    <property type="evidence" value="ECO:0007669"/>
    <property type="project" value="UniProtKB-KW"/>
</dbReference>
<evidence type="ECO:0000256" key="4">
    <source>
        <dbReference type="ARBA" id="ARBA00022737"/>
    </source>
</evidence>
<evidence type="ECO:0000256" key="1">
    <source>
        <dbReference type="ARBA" id="ARBA00004906"/>
    </source>
</evidence>
<dbReference type="CDD" id="cd20353">
    <property type="entry name" value="Rcat_RBR_RNF216"/>
    <property type="match status" value="1"/>
</dbReference>
<feature type="region of interest" description="Disordered" evidence="9">
    <location>
        <begin position="845"/>
        <end position="873"/>
    </location>
</feature>
<dbReference type="CDD" id="cd20339">
    <property type="entry name" value="BRcat_RBR_RNF216"/>
    <property type="match status" value="1"/>
</dbReference>
<proteinExistence type="predicted"/>
<evidence type="ECO:0000259" key="10">
    <source>
        <dbReference type="PROSITE" id="PS51873"/>
    </source>
</evidence>
<dbReference type="HOGENOM" id="CLU_329045_0_0_1"/>
<dbReference type="PANTHER" id="PTHR22770:SF47">
    <property type="entry name" value="E3 UBIQUITIN-PROTEIN LIGASE RNF216"/>
    <property type="match status" value="1"/>
</dbReference>
<feature type="region of interest" description="Disordered" evidence="9">
    <location>
        <begin position="127"/>
        <end position="186"/>
    </location>
</feature>
<dbReference type="AlphaFoldDB" id="B8MBP0"/>
<dbReference type="PANTHER" id="PTHR22770">
    <property type="entry name" value="UBIQUITIN CONJUGATING ENZYME 7 INTERACTING PROTEIN-RELATED"/>
    <property type="match status" value="1"/>
</dbReference>
<feature type="compositionally biased region" description="Polar residues" evidence="9">
    <location>
        <begin position="136"/>
        <end position="155"/>
    </location>
</feature>
<dbReference type="EMBL" id="EQ962655">
    <property type="protein sequence ID" value="EED18173.1"/>
    <property type="molecule type" value="Genomic_DNA"/>
</dbReference>
<dbReference type="GO" id="GO:0008270">
    <property type="term" value="F:zinc ion binding"/>
    <property type="evidence" value="ECO:0007669"/>
    <property type="project" value="UniProtKB-KW"/>
</dbReference>
<feature type="region of interest" description="Disordered" evidence="9">
    <location>
        <begin position="761"/>
        <end position="804"/>
    </location>
</feature>
<dbReference type="CDD" id="cd16630">
    <property type="entry name" value="RING-HC_RBR_RNF216"/>
    <property type="match status" value="1"/>
</dbReference>
<evidence type="ECO:0000256" key="6">
    <source>
        <dbReference type="ARBA" id="ARBA00022786"/>
    </source>
</evidence>
<keyword evidence="8" id="KW-0175">Coiled coil</keyword>
<dbReference type="SMART" id="SM00647">
    <property type="entry name" value="IBR"/>
    <property type="match status" value="2"/>
</dbReference>
<keyword evidence="2" id="KW-0808">Transferase</keyword>
<dbReference type="GeneID" id="8104387"/>
<keyword evidence="4" id="KW-0677">Repeat</keyword>
<dbReference type="OrthoDB" id="10009520at2759"/>
<evidence type="ECO:0000256" key="5">
    <source>
        <dbReference type="ARBA" id="ARBA00022771"/>
    </source>
</evidence>
<sequence length="873" mass="98561">MSAEPIASRQPSALSRTPSRLSQDSLHQLEQNASEPVAASRASRVRSWIQELSINTAATGSLNAMSYQNDHYLQAQGATPQTGQVGGRSNAAFQGLQGIPRTIMRTAFPLPGPHLPVIDLTEPSTKRLKVSDHNHPSSQSRDTKPQPSFNSTAPQSVPRAQLSNRNISTSRESQPSQFSQSAAAATVAANKPSKSVTAKQFSPQKDTVIDLTGQEAKTPEKKDVFKSKIKDFFPDICEDYIQTLYTKHDIENCSGQTFLLSVQNALDEVLAKSSYPKKQASKKRKEIDETIDNENLQRIRGDKIYYYPVACKLLQRHFTSVPEKTVKNLLAQHKTFLKTYIALHYYGWPESDASEYWKRLHNAKENHPSLFAAILEHELREAKRVIAEKEGAEKKKAEEEWEKAIEEEHRLAGTLAECQCCFTEVLPDHTVPCNGDKIHLFCNSCIKQHAETQVGLMQYELKCFDTSGCHAGFDRNLIKKIVGDKLMKRLEHLQQQDEIAKASIDGLEECPFCEFKAICPPVEEDKEFACLNSECEIVSCRLCKQETHIPKTCEEAKKERGLEERHAVEEAMTAALIRKCTRCGLAIIKEDGCNKLTCRCGALICDVCKKDISVEGYNHFHRGTCNLHERDTGVRRRTYEVMQAEKAAVAKVVAQDGKINPEMLRVTTGSQEDLNPENQVLPMDDGPQDPIPLDILQVPQMPPGEEYVMPAIDPVARMHRIAQLQQRAQFLQAHLGPPHQLPQVPRVPEYFWMGEQFYGRPNPAMRPPQAVPQTQTRPASSPRVATDQRQNNPLTTTQPQTTATAAELRPAQLRQGYLMGQATEAMPTRAQQREYQREVQRRILQQNNNTQALQERDRQQREVLRQRRRSDDR</sequence>
<dbReference type="InterPro" id="IPR044066">
    <property type="entry name" value="TRIAD_supradom"/>
</dbReference>
<feature type="compositionally biased region" description="Polar residues" evidence="9">
    <location>
        <begin position="9"/>
        <end position="34"/>
    </location>
</feature>
<keyword evidence="7" id="KW-0862">Zinc</keyword>
<dbReference type="eggNOG" id="KOG1812">
    <property type="taxonomic scope" value="Eukaryota"/>
</dbReference>
<evidence type="ECO:0000256" key="7">
    <source>
        <dbReference type="ARBA" id="ARBA00022833"/>
    </source>
</evidence>
<keyword evidence="6" id="KW-0833">Ubl conjugation pathway</keyword>
<comment type="pathway">
    <text evidence="1">Protein modification; protein ubiquitination.</text>
</comment>
<dbReference type="STRING" id="441959.B8MBP0"/>
<feature type="compositionally biased region" description="Polar residues" evidence="9">
    <location>
        <begin position="161"/>
        <end position="172"/>
    </location>
</feature>
<feature type="compositionally biased region" description="Low complexity" evidence="9">
    <location>
        <begin position="795"/>
        <end position="804"/>
    </location>
</feature>
<evidence type="ECO:0000256" key="8">
    <source>
        <dbReference type="SAM" id="Coils"/>
    </source>
</evidence>
<dbReference type="InterPro" id="IPR047545">
    <property type="entry name" value="BRcat_RBR_RNF216"/>
</dbReference>
<dbReference type="InterPro" id="IPR047544">
    <property type="entry name" value="RING-HC_RBR_RNF216"/>
</dbReference>
<keyword evidence="12" id="KW-1185">Reference proteome</keyword>
<dbReference type="InParanoid" id="B8MBP0"/>
<reference evidence="12" key="1">
    <citation type="journal article" date="2015" name="Genome Announc.">
        <title>Genome sequence of the AIDS-associated pathogen Penicillium marneffei (ATCC18224) and its near taxonomic relative Talaromyces stipitatus (ATCC10500).</title>
        <authorList>
            <person name="Nierman W.C."/>
            <person name="Fedorova-Abrams N.D."/>
            <person name="Andrianopoulos A."/>
        </authorList>
    </citation>
    <scope>NUCLEOTIDE SEQUENCE [LARGE SCALE GENOMIC DNA]</scope>
    <source>
        <strain evidence="12">ATCC 10500 / CBS 375.48 / QM 6759 / NRRL 1006</strain>
    </source>
</reference>
<gene>
    <name evidence="11" type="ORF">TSTA_119370</name>
</gene>
<dbReference type="Proteomes" id="UP000001745">
    <property type="component" value="Unassembled WGS sequence"/>
</dbReference>
<dbReference type="InterPro" id="IPR051628">
    <property type="entry name" value="LUBAC_E3_Ligases"/>
</dbReference>
<evidence type="ECO:0000256" key="2">
    <source>
        <dbReference type="ARBA" id="ARBA00022679"/>
    </source>
</evidence>
<dbReference type="Gene3D" id="1.20.120.1750">
    <property type="match status" value="1"/>
</dbReference>
<dbReference type="VEuPathDB" id="FungiDB:TSTA_119370"/>
<name>B8MBP0_TALSN</name>
<dbReference type="PROSITE" id="PS51873">
    <property type="entry name" value="TRIAD"/>
    <property type="match status" value="1"/>
</dbReference>
<feature type="domain" description="RING-type" evidence="10">
    <location>
        <begin position="414"/>
        <end position="625"/>
    </location>
</feature>
<evidence type="ECO:0000313" key="11">
    <source>
        <dbReference type="EMBL" id="EED18173.1"/>
    </source>
</evidence>
<keyword evidence="5" id="KW-0863">Zinc-finger</keyword>